<keyword evidence="1" id="KW-1133">Transmembrane helix</keyword>
<dbReference type="EMBL" id="MN739567">
    <property type="protein sequence ID" value="QHT13398.1"/>
    <property type="molecule type" value="Genomic_DNA"/>
</dbReference>
<evidence type="ECO:0000313" key="2">
    <source>
        <dbReference type="EMBL" id="QHT13398.1"/>
    </source>
</evidence>
<accession>A0A6C0D9A2</accession>
<proteinExistence type="predicted"/>
<name>A0A6C0D9A2_9ZZZZ</name>
<sequence length="144" mass="17067">MNYCSLEDAWKNSDYISDQFKNYDNPYDKKNNIENFADIKYPIGDSELNYQPPANDNYQPNHRPKNNNHHIPFNHHNNILSCDDFLDHINTCRTCRTKIRERFSSKLADRLQNVILDNKDNVLLSLIAVFILIFFNLLISIFKK</sequence>
<evidence type="ECO:0000256" key="1">
    <source>
        <dbReference type="SAM" id="Phobius"/>
    </source>
</evidence>
<keyword evidence="1" id="KW-0472">Membrane</keyword>
<reference evidence="2" key="1">
    <citation type="journal article" date="2020" name="Nature">
        <title>Giant virus diversity and host interactions through global metagenomics.</title>
        <authorList>
            <person name="Schulz F."/>
            <person name="Roux S."/>
            <person name="Paez-Espino D."/>
            <person name="Jungbluth S."/>
            <person name="Walsh D.A."/>
            <person name="Denef V.J."/>
            <person name="McMahon K.D."/>
            <person name="Konstantinidis K.T."/>
            <person name="Eloe-Fadrosh E.A."/>
            <person name="Kyrpides N.C."/>
            <person name="Woyke T."/>
        </authorList>
    </citation>
    <scope>NUCLEOTIDE SEQUENCE</scope>
    <source>
        <strain evidence="2">GVMAG-M-3300023174-131</strain>
    </source>
</reference>
<protein>
    <submittedName>
        <fullName evidence="2">Uncharacterized protein</fullName>
    </submittedName>
</protein>
<keyword evidence="1" id="KW-0812">Transmembrane</keyword>
<dbReference type="AlphaFoldDB" id="A0A6C0D9A2"/>
<organism evidence="2">
    <name type="scientific">viral metagenome</name>
    <dbReference type="NCBI Taxonomy" id="1070528"/>
    <lineage>
        <taxon>unclassified sequences</taxon>
        <taxon>metagenomes</taxon>
        <taxon>organismal metagenomes</taxon>
    </lineage>
</organism>
<feature type="transmembrane region" description="Helical" evidence="1">
    <location>
        <begin position="122"/>
        <end position="142"/>
    </location>
</feature>